<accession>A0A6J4Q0G9</accession>
<name>A0A6J4Q0G9_9CYAN</name>
<protein>
    <recommendedName>
        <fullName evidence="1">Putative restriction endonuclease domain-containing protein</fullName>
    </recommendedName>
</protein>
<organism evidence="2">
    <name type="scientific">uncultured Microcoleus sp</name>
    <dbReference type="NCBI Taxonomy" id="259945"/>
    <lineage>
        <taxon>Bacteria</taxon>
        <taxon>Bacillati</taxon>
        <taxon>Cyanobacteriota</taxon>
        <taxon>Cyanophyceae</taxon>
        <taxon>Oscillatoriophycideae</taxon>
        <taxon>Oscillatoriales</taxon>
        <taxon>Microcoleaceae</taxon>
        <taxon>Microcoleus</taxon>
        <taxon>environmental samples</taxon>
    </lineage>
</organism>
<feature type="domain" description="Putative restriction endonuclease" evidence="1">
    <location>
        <begin position="22"/>
        <end position="172"/>
    </location>
</feature>
<dbReference type="InterPro" id="IPR012296">
    <property type="entry name" value="Nuclease_put_TT1808"/>
</dbReference>
<evidence type="ECO:0000259" key="1">
    <source>
        <dbReference type="Pfam" id="PF05685"/>
    </source>
</evidence>
<proteinExistence type="predicted"/>
<sequence>MLTISTPAEQRVLLPNISWQLYESLLAELGNKRSTRIAYHQGQLEIMVPLPEHENRNRLIDRLIVTLIEELNLEYNPFGSMTIKKRKKAAGKEPDSCYYIQSEALVRGRTELDFAQDPPPDLALEIDITSSSLNQFDLYADLGVPEIWRYDGRSIKFYQLQNGEYAECNFSRAFPMLPTAKVDEFIDRCQTTGATAAVREFREWVKNQ</sequence>
<dbReference type="Gene3D" id="3.90.1570.10">
    <property type="entry name" value="tt1808, chain A"/>
    <property type="match status" value="1"/>
</dbReference>
<gene>
    <name evidence="2" type="ORF">AVDCRST_MAG84-7698</name>
</gene>
<dbReference type="InterPro" id="IPR008538">
    <property type="entry name" value="Uma2"/>
</dbReference>
<dbReference type="PANTHER" id="PTHR47152:SF2">
    <property type="entry name" value="SLR2084 PROTEIN"/>
    <property type="match status" value="1"/>
</dbReference>
<dbReference type="Pfam" id="PF05685">
    <property type="entry name" value="Uma2"/>
    <property type="match status" value="1"/>
</dbReference>
<dbReference type="AlphaFoldDB" id="A0A6J4Q0G9"/>
<dbReference type="CDD" id="cd06260">
    <property type="entry name" value="DUF820-like"/>
    <property type="match status" value="1"/>
</dbReference>
<dbReference type="SUPFAM" id="SSF52980">
    <property type="entry name" value="Restriction endonuclease-like"/>
    <property type="match status" value="1"/>
</dbReference>
<reference evidence="2" key="1">
    <citation type="submission" date="2020-02" db="EMBL/GenBank/DDBJ databases">
        <authorList>
            <person name="Meier V. D."/>
        </authorList>
    </citation>
    <scope>NUCLEOTIDE SEQUENCE</scope>
    <source>
        <strain evidence="2">AVDCRST_MAG84</strain>
    </source>
</reference>
<dbReference type="InterPro" id="IPR011335">
    <property type="entry name" value="Restrct_endonuc-II-like"/>
</dbReference>
<evidence type="ECO:0000313" key="2">
    <source>
        <dbReference type="EMBL" id="CAA9429336.1"/>
    </source>
</evidence>
<dbReference type="PANTHER" id="PTHR47152">
    <property type="entry name" value="SLR2084 PROTEIN-RELATED"/>
    <property type="match status" value="1"/>
</dbReference>
<dbReference type="EMBL" id="CADCTZ010001882">
    <property type="protein sequence ID" value="CAA9429336.1"/>
    <property type="molecule type" value="Genomic_DNA"/>
</dbReference>